<dbReference type="EMBL" id="KV894060">
    <property type="protein sequence ID" value="OON18559.1"/>
    <property type="molecule type" value="Genomic_DNA"/>
</dbReference>
<feature type="compositionally biased region" description="Basic and acidic residues" evidence="1">
    <location>
        <begin position="453"/>
        <end position="463"/>
    </location>
</feature>
<dbReference type="AlphaFoldDB" id="A0A1S8WVJ0"/>
<organism evidence="3 4">
    <name type="scientific">Opisthorchis viverrini</name>
    <name type="common">Southeast Asian liver fluke</name>
    <dbReference type="NCBI Taxonomy" id="6198"/>
    <lineage>
        <taxon>Eukaryota</taxon>
        <taxon>Metazoa</taxon>
        <taxon>Spiralia</taxon>
        <taxon>Lophotrochozoa</taxon>
        <taxon>Platyhelminthes</taxon>
        <taxon>Trematoda</taxon>
        <taxon>Digenea</taxon>
        <taxon>Opisthorchiida</taxon>
        <taxon>Opisthorchiata</taxon>
        <taxon>Opisthorchiidae</taxon>
        <taxon>Opisthorchis</taxon>
    </lineage>
</organism>
<keyword evidence="4" id="KW-1185">Reference proteome</keyword>
<feature type="non-terminal residue" evidence="3">
    <location>
        <position position="684"/>
    </location>
</feature>
<dbReference type="PANTHER" id="PTHR31532:SF10">
    <property type="entry name" value="BIORIENTATION OF CHROMOSOMES IN CELL DIVISION PROTEIN 1-LIKE 1"/>
    <property type="match status" value="1"/>
</dbReference>
<sequence length="684" mass="76103">MQCESMRFAYEIIERLKSQGLFDRIRKHCLEDIDLDSDYKFLQQRVNSFVSAFLQKQSKPIASEKLKLRERLRRELSNTSMLTTGVDRIVKNAVRTKLPRDFQDQIRAVVCESLGVDTNGDYSRDPTPKSFPAPTKDFANQPSPTNLPSTPALTPSFHPRHPPPNPEFIVPRGATALSTYDNLQPLQACTRTFVPPQYVVPPPGVYIPTIPPFVPQGLIAGPVAVSSTSAVPPAGPPAPPISTPFSHKLSQLVSSVVAEEASSLIDPPSTLDDATQCDDAMEIESSNSLSPIAETEHQPETNGAQHGLASQCENSQECQSYSTQVIWRGVRLELDDVSEDEVNDSRAKCRLSRVCGSRSPLSSGSTSPVASQLKEFFLFRSRDTESNSRILRSNRTFPSERGSSDEEYVPDLISDSINQDLLRHATFHNPSTPSTRSPSPGSLVPWSKYGSLHAEDRKADSQHRYSPSNSSVPSPRAQSTTRRYGRFDSPIDCAHSRKHPSRHHRISPEEHHTYRFAKLSSRISNSSLPVGENKPRPPKTITAQSKERFAFSTKETRPLQVYSDIDSSGSSSSCGQKSPTPNTSSSSIPSVSEDPAVALRKREIKARLKEIRHTERHLREDPSLMQRQNLAAERSLSRNNQHPCATFRRPQKSPHVNCAQRSPSSSPDFEAQTHLRSTNRTLRY</sequence>
<dbReference type="Pfam" id="PF05205">
    <property type="entry name" value="COMPASS-Shg1"/>
    <property type="match status" value="1"/>
</dbReference>
<feature type="compositionally biased region" description="Basic and acidic residues" evidence="1">
    <location>
        <begin position="545"/>
        <end position="557"/>
    </location>
</feature>
<feature type="region of interest" description="Disordered" evidence="1">
    <location>
        <begin position="390"/>
        <end position="409"/>
    </location>
</feature>
<evidence type="ECO:0000259" key="2">
    <source>
        <dbReference type="Pfam" id="PF05205"/>
    </source>
</evidence>
<dbReference type="GO" id="GO:0048188">
    <property type="term" value="C:Set1C/COMPASS complex"/>
    <property type="evidence" value="ECO:0007669"/>
    <property type="project" value="TreeGrafter"/>
</dbReference>
<name>A0A1S8WVJ0_OPIVI</name>
<feature type="compositionally biased region" description="Polar residues" evidence="1">
    <location>
        <begin position="674"/>
        <end position="684"/>
    </location>
</feature>
<gene>
    <name evidence="3" type="ORF">X801_05586</name>
</gene>
<dbReference type="InterPro" id="IPR055264">
    <property type="entry name" value="BOD1/SHG1_dom"/>
</dbReference>
<evidence type="ECO:0000313" key="3">
    <source>
        <dbReference type="EMBL" id="OON18559.1"/>
    </source>
</evidence>
<proteinExistence type="predicted"/>
<feature type="compositionally biased region" description="Polar residues" evidence="1">
    <location>
        <begin position="464"/>
        <end position="482"/>
    </location>
</feature>
<feature type="region of interest" description="Disordered" evidence="1">
    <location>
        <begin position="633"/>
        <end position="684"/>
    </location>
</feature>
<feature type="compositionally biased region" description="Polar residues" evidence="1">
    <location>
        <begin position="138"/>
        <end position="153"/>
    </location>
</feature>
<feature type="region of interest" description="Disordered" evidence="1">
    <location>
        <begin position="426"/>
        <end position="597"/>
    </location>
</feature>
<dbReference type="GO" id="GO:0031297">
    <property type="term" value="P:replication fork processing"/>
    <property type="evidence" value="ECO:0007669"/>
    <property type="project" value="TreeGrafter"/>
</dbReference>
<evidence type="ECO:0000313" key="4">
    <source>
        <dbReference type="Proteomes" id="UP000243686"/>
    </source>
</evidence>
<feature type="region of interest" description="Disordered" evidence="1">
    <location>
        <begin position="119"/>
        <end position="165"/>
    </location>
</feature>
<accession>A0A1S8WVJ0</accession>
<evidence type="ECO:0000256" key="1">
    <source>
        <dbReference type="SAM" id="MobiDB-lite"/>
    </source>
</evidence>
<dbReference type="Proteomes" id="UP000243686">
    <property type="component" value="Unassembled WGS sequence"/>
</dbReference>
<dbReference type="PANTHER" id="PTHR31532">
    <property type="entry name" value="BIORIENTATION OF CHROMOSOMES IN CELL DIVISION 1 FAMILY MEMBER"/>
    <property type="match status" value="1"/>
</dbReference>
<feature type="compositionally biased region" description="Low complexity" evidence="1">
    <location>
        <begin position="563"/>
        <end position="592"/>
    </location>
</feature>
<feature type="compositionally biased region" description="Basic residues" evidence="1">
    <location>
        <begin position="496"/>
        <end position="505"/>
    </location>
</feature>
<feature type="domain" description="BOD1/SHG1" evidence="2">
    <location>
        <begin position="12"/>
        <end position="106"/>
    </location>
</feature>
<protein>
    <recommendedName>
        <fullName evidence="2">BOD1/SHG1 domain-containing protein</fullName>
    </recommendedName>
</protein>
<reference evidence="3 4" key="1">
    <citation type="submission" date="2015-03" db="EMBL/GenBank/DDBJ databases">
        <title>Draft genome of the nematode, Opisthorchis viverrini.</title>
        <authorList>
            <person name="Mitreva M."/>
        </authorList>
    </citation>
    <scope>NUCLEOTIDE SEQUENCE [LARGE SCALE GENOMIC DNA]</scope>
    <source>
        <strain evidence="3">Khon Kaen</strain>
    </source>
</reference>
<feature type="region of interest" description="Disordered" evidence="1">
    <location>
        <begin position="287"/>
        <end position="306"/>
    </location>
</feature>
<feature type="compositionally biased region" description="Low complexity" evidence="1">
    <location>
        <begin position="430"/>
        <end position="440"/>
    </location>
</feature>